<evidence type="ECO:0000313" key="2">
    <source>
        <dbReference type="EMBL" id="CAK0869191.1"/>
    </source>
</evidence>
<gene>
    <name evidence="2" type="ORF">PCOR1329_LOCUS55630</name>
</gene>
<name>A0ABN9VAI2_9DINO</name>
<accession>A0ABN9VAI2</accession>
<organism evidence="2 3">
    <name type="scientific">Prorocentrum cordatum</name>
    <dbReference type="NCBI Taxonomy" id="2364126"/>
    <lineage>
        <taxon>Eukaryota</taxon>
        <taxon>Sar</taxon>
        <taxon>Alveolata</taxon>
        <taxon>Dinophyceae</taxon>
        <taxon>Prorocentrales</taxon>
        <taxon>Prorocentraceae</taxon>
        <taxon>Prorocentrum</taxon>
    </lineage>
</organism>
<evidence type="ECO:0000313" key="3">
    <source>
        <dbReference type="Proteomes" id="UP001189429"/>
    </source>
</evidence>
<feature type="non-terminal residue" evidence="2">
    <location>
        <position position="1"/>
    </location>
</feature>
<keyword evidence="1" id="KW-1133">Transmembrane helix</keyword>
<proteinExistence type="predicted"/>
<sequence>GGRPEFLWRSRSWLLQGSVECELGMDACTFEVYQMLALLATLSVCIAVVICLFSFFREDRDDQITPLCPQMVVNGSELSFTLPLTGEPESLEVLDADGRPMNRILIDVPGKSAGGGMMAQARLQDVYGKTLATVVARDTGLSLFRGCEIFGFVEPEEDGSFNVRHRTGVHLLTLSGSVDVWDVEGMNFFCRGGREDWRGEQPPRHRSP</sequence>
<keyword evidence="1" id="KW-0812">Transmembrane</keyword>
<dbReference type="Proteomes" id="UP001189429">
    <property type="component" value="Unassembled WGS sequence"/>
</dbReference>
<reference evidence="2" key="1">
    <citation type="submission" date="2023-10" db="EMBL/GenBank/DDBJ databases">
        <authorList>
            <person name="Chen Y."/>
            <person name="Shah S."/>
            <person name="Dougan E. K."/>
            <person name="Thang M."/>
            <person name="Chan C."/>
        </authorList>
    </citation>
    <scope>NUCLEOTIDE SEQUENCE [LARGE SCALE GENOMIC DNA]</scope>
</reference>
<comment type="caution">
    <text evidence="2">The sequence shown here is derived from an EMBL/GenBank/DDBJ whole genome shotgun (WGS) entry which is preliminary data.</text>
</comment>
<dbReference type="EMBL" id="CAUYUJ010016826">
    <property type="protein sequence ID" value="CAK0869191.1"/>
    <property type="molecule type" value="Genomic_DNA"/>
</dbReference>
<keyword evidence="3" id="KW-1185">Reference proteome</keyword>
<keyword evidence="1" id="KW-0472">Membrane</keyword>
<evidence type="ECO:0000256" key="1">
    <source>
        <dbReference type="SAM" id="Phobius"/>
    </source>
</evidence>
<protein>
    <submittedName>
        <fullName evidence="2">Uncharacterized protein</fullName>
    </submittedName>
</protein>
<feature type="transmembrane region" description="Helical" evidence="1">
    <location>
        <begin position="32"/>
        <end position="56"/>
    </location>
</feature>